<dbReference type="GO" id="GO:0008270">
    <property type="term" value="F:zinc ion binding"/>
    <property type="evidence" value="ECO:0007669"/>
    <property type="project" value="InterPro"/>
</dbReference>
<dbReference type="InterPro" id="IPR036291">
    <property type="entry name" value="NAD(P)-bd_dom_sf"/>
</dbReference>
<dbReference type="InterPro" id="IPR047109">
    <property type="entry name" value="CAD-like"/>
</dbReference>
<proteinExistence type="inferred from homology"/>
<dbReference type="InterPro" id="IPR011032">
    <property type="entry name" value="GroES-like_sf"/>
</dbReference>
<evidence type="ECO:0000256" key="6">
    <source>
        <dbReference type="SAM" id="MobiDB-lite"/>
    </source>
</evidence>
<keyword evidence="3 5" id="KW-0862">Zinc</keyword>
<dbReference type="PANTHER" id="PTHR42683">
    <property type="entry name" value="ALDEHYDE REDUCTASE"/>
    <property type="match status" value="1"/>
</dbReference>
<dbReference type="OrthoDB" id="1879366at2759"/>
<evidence type="ECO:0000256" key="2">
    <source>
        <dbReference type="ARBA" id="ARBA00022723"/>
    </source>
</evidence>
<dbReference type="Gene3D" id="3.90.180.10">
    <property type="entry name" value="Medium-chain alcohol dehydrogenases, catalytic domain"/>
    <property type="match status" value="1"/>
</dbReference>
<dbReference type="EMBL" id="KZ819292">
    <property type="protein sequence ID" value="PWN98103.1"/>
    <property type="molecule type" value="Genomic_DNA"/>
</dbReference>
<dbReference type="FunFam" id="3.40.50.720:FF:000022">
    <property type="entry name" value="Cinnamyl alcohol dehydrogenase"/>
    <property type="match status" value="1"/>
</dbReference>
<dbReference type="Pfam" id="PF08240">
    <property type="entry name" value="ADH_N"/>
    <property type="match status" value="1"/>
</dbReference>
<dbReference type="Gene3D" id="3.40.50.720">
    <property type="entry name" value="NAD(P)-binding Rossmann-like Domain"/>
    <property type="match status" value="1"/>
</dbReference>
<dbReference type="SUPFAM" id="SSF51735">
    <property type="entry name" value="NAD(P)-binding Rossmann-fold domains"/>
    <property type="match status" value="1"/>
</dbReference>
<dbReference type="STRING" id="58919.A0A316ZCY1"/>
<evidence type="ECO:0000313" key="8">
    <source>
        <dbReference type="EMBL" id="PWN98103.1"/>
    </source>
</evidence>
<evidence type="ECO:0000256" key="1">
    <source>
        <dbReference type="ARBA" id="ARBA00001947"/>
    </source>
</evidence>
<feature type="region of interest" description="Disordered" evidence="6">
    <location>
        <begin position="1"/>
        <end position="21"/>
    </location>
</feature>
<accession>A0A316ZCY1</accession>
<name>A0A316ZCY1_9BASI</name>
<protein>
    <submittedName>
        <fullName evidence="8">Putative NADP-dependent alcohol dehydrogenase</fullName>
    </submittedName>
</protein>
<dbReference type="PROSITE" id="PS00059">
    <property type="entry name" value="ADH_ZINC"/>
    <property type="match status" value="1"/>
</dbReference>
<keyword evidence="9" id="KW-1185">Reference proteome</keyword>
<dbReference type="CDD" id="cd05283">
    <property type="entry name" value="CAD1"/>
    <property type="match status" value="1"/>
</dbReference>
<keyword evidence="2 5" id="KW-0479">Metal-binding</keyword>
<dbReference type="SUPFAM" id="SSF50129">
    <property type="entry name" value="GroES-like"/>
    <property type="match status" value="1"/>
</dbReference>
<organism evidence="8 9">
    <name type="scientific">Tilletiopsis washingtonensis</name>
    <dbReference type="NCBI Taxonomy" id="58919"/>
    <lineage>
        <taxon>Eukaryota</taxon>
        <taxon>Fungi</taxon>
        <taxon>Dikarya</taxon>
        <taxon>Basidiomycota</taxon>
        <taxon>Ustilaginomycotina</taxon>
        <taxon>Exobasidiomycetes</taxon>
        <taxon>Entylomatales</taxon>
        <taxon>Entylomatales incertae sedis</taxon>
        <taxon>Tilletiopsis</taxon>
    </lineage>
</organism>
<dbReference type="AlphaFoldDB" id="A0A316ZCY1"/>
<dbReference type="InterPro" id="IPR013154">
    <property type="entry name" value="ADH-like_N"/>
</dbReference>
<evidence type="ECO:0000259" key="7">
    <source>
        <dbReference type="SMART" id="SM00829"/>
    </source>
</evidence>
<dbReference type="PROSITE" id="PS00065">
    <property type="entry name" value="D_2_HYDROXYACID_DH_1"/>
    <property type="match status" value="1"/>
</dbReference>
<dbReference type="InterPro" id="IPR013149">
    <property type="entry name" value="ADH-like_C"/>
</dbReference>
<feature type="domain" description="Enoyl reductase (ER)" evidence="7">
    <location>
        <begin position="19"/>
        <end position="342"/>
    </location>
</feature>
<evidence type="ECO:0000256" key="4">
    <source>
        <dbReference type="ARBA" id="ARBA00023002"/>
    </source>
</evidence>
<dbReference type="GO" id="GO:0016616">
    <property type="term" value="F:oxidoreductase activity, acting on the CH-OH group of donors, NAD or NADP as acceptor"/>
    <property type="evidence" value="ECO:0007669"/>
    <property type="project" value="InterPro"/>
</dbReference>
<dbReference type="RefSeq" id="XP_025598382.1">
    <property type="nucleotide sequence ID" value="XM_025744118.1"/>
</dbReference>
<gene>
    <name evidence="8" type="ORF">FA09DRAFT_338534</name>
</gene>
<reference evidence="8 9" key="1">
    <citation type="journal article" date="2018" name="Mol. Biol. Evol.">
        <title>Broad Genomic Sampling Reveals a Smut Pathogenic Ancestry of the Fungal Clade Ustilaginomycotina.</title>
        <authorList>
            <person name="Kijpornyongpan T."/>
            <person name="Mondo S.J."/>
            <person name="Barry K."/>
            <person name="Sandor L."/>
            <person name="Lee J."/>
            <person name="Lipzen A."/>
            <person name="Pangilinan J."/>
            <person name="LaButti K."/>
            <person name="Hainaut M."/>
            <person name="Henrissat B."/>
            <person name="Grigoriev I.V."/>
            <person name="Spatafora J.W."/>
            <person name="Aime M.C."/>
        </authorList>
    </citation>
    <scope>NUCLEOTIDE SEQUENCE [LARGE SCALE GENOMIC DNA]</scope>
    <source>
        <strain evidence="8 9">MCA 4186</strain>
    </source>
</reference>
<comment type="cofactor">
    <cofactor evidence="1 5">
        <name>Zn(2+)</name>
        <dbReference type="ChEBI" id="CHEBI:29105"/>
    </cofactor>
</comment>
<dbReference type="GeneID" id="37271662"/>
<sequence length="356" mass="38129">MTASSSSAPMVSLGRSFRGDKSSGRIAAHDAGEVPLQAHEVLIDIVASGLCGTDLHYRKASIGLGHEGVGVVSQVGGGVESFKKGDRVGWGYVHGADLTCDNCIRGVDTLCPNRKLFGASNTQQGSLGDHYVINAQFLHRIPDSLLLKHAAPLQCAGATVLSAIVNSGAQPWDRVGVVGLGGLGHLALQYLAKMGCDVVAFSGSDSKRDEALRLGAKEFVAAKDGGLEKLAKPVKYLFVSTSVQPDWDAYTSEKVMASRGTVVPLSVSPEPFRLKSYQSIISRELRIMGSVVASRPLHRQMIEFSARHGIQPIIEELPMTEEGVNEAADRLEKGDVRYRFVLINEKHADPLDKSSK</sequence>
<keyword evidence="4" id="KW-0560">Oxidoreductase</keyword>
<dbReference type="SMART" id="SM00829">
    <property type="entry name" value="PKS_ER"/>
    <property type="match status" value="1"/>
</dbReference>
<evidence type="ECO:0000256" key="5">
    <source>
        <dbReference type="RuleBase" id="RU361277"/>
    </source>
</evidence>
<dbReference type="InterPro" id="IPR029752">
    <property type="entry name" value="D-isomer_DH_CS1"/>
</dbReference>
<dbReference type="InterPro" id="IPR020843">
    <property type="entry name" value="ER"/>
</dbReference>
<dbReference type="Pfam" id="PF00107">
    <property type="entry name" value="ADH_zinc_N"/>
    <property type="match status" value="1"/>
</dbReference>
<evidence type="ECO:0000313" key="9">
    <source>
        <dbReference type="Proteomes" id="UP000245946"/>
    </source>
</evidence>
<dbReference type="Proteomes" id="UP000245946">
    <property type="component" value="Unassembled WGS sequence"/>
</dbReference>
<dbReference type="InterPro" id="IPR002328">
    <property type="entry name" value="ADH_Zn_CS"/>
</dbReference>
<comment type="similarity">
    <text evidence="5">Belongs to the zinc-containing alcohol dehydrogenase family.</text>
</comment>
<evidence type="ECO:0000256" key="3">
    <source>
        <dbReference type="ARBA" id="ARBA00022833"/>
    </source>
</evidence>